<gene>
    <name evidence="1" type="ORF">SDC9_194113</name>
</gene>
<dbReference type="AlphaFoldDB" id="A0A645IE09"/>
<organism evidence="1">
    <name type="scientific">bioreactor metagenome</name>
    <dbReference type="NCBI Taxonomy" id="1076179"/>
    <lineage>
        <taxon>unclassified sequences</taxon>
        <taxon>metagenomes</taxon>
        <taxon>ecological metagenomes</taxon>
    </lineage>
</organism>
<evidence type="ECO:0000313" key="1">
    <source>
        <dbReference type="EMBL" id="MPN46524.1"/>
    </source>
</evidence>
<sequence>MNVLLSASQIDILKKQANEYKCDMYFEKILGLDNIYAHSKVELAKEFMRESNLDASEVVWIGDSIHDYECAKECGTHCILVANGHQTKERLIPTGAMVVDTIDDVIKKCQEFNS</sequence>
<dbReference type="Gene3D" id="3.40.50.1000">
    <property type="entry name" value="HAD superfamily/HAD-like"/>
    <property type="match status" value="1"/>
</dbReference>
<dbReference type="GO" id="GO:0006281">
    <property type="term" value="P:DNA repair"/>
    <property type="evidence" value="ECO:0007669"/>
    <property type="project" value="TreeGrafter"/>
</dbReference>
<name>A0A645IE09_9ZZZZ</name>
<protein>
    <recommendedName>
        <fullName evidence="2">Phosphoglycolate phosphatase</fullName>
    </recommendedName>
</protein>
<comment type="caution">
    <text evidence="1">The sequence shown here is derived from an EMBL/GenBank/DDBJ whole genome shotgun (WGS) entry which is preliminary data.</text>
</comment>
<dbReference type="InterPro" id="IPR023214">
    <property type="entry name" value="HAD_sf"/>
</dbReference>
<accession>A0A645IE09</accession>
<evidence type="ECO:0008006" key="2">
    <source>
        <dbReference type="Google" id="ProtNLM"/>
    </source>
</evidence>
<dbReference type="InterPro" id="IPR041492">
    <property type="entry name" value="HAD_2"/>
</dbReference>
<proteinExistence type="predicted"/>
<dbReference type="InterPro" id="IPR050155">
    <property type="entry name" value="HAD-like_hydrolase_sf"/>
</dbReference>
<dbReference type="CDD" id="cd01427">
    <property type="entry name" value="HAD_like"/>
    <property type="match status" value="1"/>
</dbReference>
<dbReference type="SUPFAM" id="SSF56784">
    <property type="entry name" value="HAD-like"/>
    <property type="match status" value="1"/>
</dbReference>
<dbReference type="Pfam" id="PF13419">
    <property type="entry name" value="HAD_2"/>
    <property type="match status" value="1"/>
</dbReference>
<dbReference type="GO" id="GO:0005829">
    <property type="term" value="C:cytosol"/>
    <property type="evidence" value="ECO:0007669"/>
    <property type="project" value="TreeGrafter"/>
</dbReference>
<dbReference type="InterPro" id="IPR036412">
    <property type="entry name" value="HAD-like_sf"/>
</dbReference>
<reference evidence="1" key="1">
    <citation type="submission" date="2019-08" db="EMBL/GenBank/DDBJ databases">
        <authorList>
            <person name="Kucharzyk K."/>
            <person name="Murdoch R.W."/>
            <person name="Higgins S."/>
            <person name="Loffler F."/>
        </authorList>
    </citation>
    <scope>NUCLEOTIDE SEQUENCE</scope>
</reference>
<dbReference type="PANTHER" id="PTHR43434">
    <property type="entry name" value="PHOSPHOGLYCOLATE PHOSPHATASE"/>
    <property type="match status" value="1"/>
</dbReference>
<dbReference type="GO" id="GO:0008967">
    <property type="term" value="F:phosphoglycolate phosphatase activity"/>
    <property type="evidence" value="ECO:0007669"/>
    <property type="project" value="TreeGrafter"/>
</dbReference>
<dbReference type="EMBL" id="VSSQ01107263">
    <property type="protein sequence ID" value="MPN46524.1"/>
    <property type="molecule type" value="Genomic_DNA"/>
</dbReference>
<dbReference type="PANTHER" id="PTHR43434:SF1">
    <property type="entry name" value="PHOSPHOGLYCOLATE PHOSPHATASE"/>
    <property type="match status" value="1"/>
</dbReference>